<sequence length="23" mass="2455">MRFAIENDYLTGTTIAINGGLAL</sequence>
<protein>
    <submittedName>
        <fullName evidence="1">FabG</fullName>
    </submittedName>
</protein>
<name>E6PC96_9ZZZZ</name>
<organism evidence="1">
    <name type="scientific">mine drainage metagenome</name>
    <dbReference type="NCBI Taxonomy" id="410659"/>
    <lineage>
        <taxon>unclassified sequences</taxon>
        <taxon>metagenomes</taxon>
        <taxon>ecological metagenomes</taxon>
    </lineage>
</organism>
<proteinExistence type="predicted"/>
<gene>
    <name evidence="1" type="ORF">CARN1_1966</name>
</gene>
<comment type="caution">
    <text evidence="1">The sequence shown here is derived from an EMBL/GenBank/DDBJ whole genome shotgun (WGS) entry which is preliminary data.</text>
</comment>
<accession>E6PC96</accession>
<evidence type="ECO:0000313" key="1">
    <source>
        <dbReference type="EMBL" id="CBH74079.1"/>
    </source>
</evidence>
<dbReference type="AlphaFoldDB" id="E6PC96"/>
<dbReference type="EMBL" id="CABL01000001">
    <property type="protein sequence ID" value="CBH74079.1"/>
    <property type="molecule type" value="Genomic_DNA"/>
</dbReference>
<reference evidence="1" key="1">
    <citation type="submission" date="2009-10" db="EMBL/GenBank/DDBJ databases">
        <title>Diversity of trophic interactions inside an arsenic-rich microbial ecosystem.</title>
        <authorList>
            <person name="Bertin P.N."/>
            <person name="Heinrich-Salmeron A."/>
            <person name="Pelletier E."/>
            <person name="Goulhen-Chollet F."/>
            <person name="Arsene-Ploetze F."/>
            <person name="Gallien S."/>
            <person name="Calteau A."/>
            <person name="Vallenet D."/>
            <person name="Casiot C."/>
            <person name="Chane-Woon-Ming B."/>
            <person name="Giloteaux L."/>
            <person name="Barakat M."/>
            <person name="Bonnefoy V."/>
            <person name="Bruneel O."/>
            <person name="Chandler M."/>
            <person name="Cleiss J."/>
            <person name="Duran R."/>
            <person name="Elbaz-Poulichet F."/>
            <person name="Fonknechten N."/>
            <person name="Lauga B."/>
            <person name="Mornico D."/>
            <person name="Ortet P."/>
            <person name="Schaeffer C."/>
            <person name="Siguier P."/>
            <person name="Alexander Thil Smith A."/>
            <person name="Van Dorsselaer A."/>
            <person name="Weissenbach J."/>
            <person name="Medigue C."/>
            <person name="Le Paslier D."/>
        </authorList>
    </citation>
    <scope>NUCLEOTIDE SEQUENCE</scope>
</reference>